<evidence type="ECO:0000256" key="2">
    <source>
        <dbReference type="ARBA" id="ARBA00022692"/>
    </source>
</evidence>
<feature type="transmembrane region" description="Helical" evidence="5">
    <location>
        <begin position="89"/>
        <end position="108"/>
    </location>
</feature>
<feature type="transmembrane region" description="Helical" evidence="5">
    <location>
        <begin position="406"/>
        <end position="425"/>
    </location>
</feature>
<reference evidence="8" key="1">
    <citation type="journal article" date="2019" name="Int. J. Syst. Evol. Microbiol.">
        <title>The Global Catalogue of Microorganisms (GCM) 10K type strain sequencing project: providing services to taxonomists for standard genome sequencing and annotation.</title>
        <authorList>
            <consortium name="The Broad Institute Genomics Platform"/>
            <consortium name="The Broad Institute Genome Sequencing Center for Infectious Disease"/>
            <person name="Wu L."/>
            <person name="Ma J."/>
        </authorList>
    </citation>
    <scope>NUCLEOTIDE SEQUENCE [LARGE SCALE GENOMIC DNA]</scope>
    <source>
        <strain evidence="8">JCM 17841</strain>
    </source>
</reference>
<feature type="transmembrane region" description="Helical" evidence="5">
    <location>
        <begin position="285"/>
        <end position="302"/>
    </location>
</feature>
<comment type="subcellular location">
    <subcellularLocation>
        <location evidence="1">Membrane</location>
        <topology evidence="1">Multi-pass membrane protein</topology>
    </subcellularLocation>
</comment>
<feature type="transmembrane region" description="Helical" evidence="5">
    <location>
        <begin position="145"/>
        <end position="165"/>
    </location>
</feature>
<feature type="domain" description="O-antigen ligase-related" evidence="6">
    <location>
        <begin position="249"/>
        <end position="411"/>
    </location>
</feature>
<keyword evidence="3 5" id="KW-1133">Transmembrane helix</keyword>
<organism evidence="7 8">
    <name type="scientific">Hymenobacter ginsengisoli</name>
    <dbReference type="NCBI Taxonomy" id="1051626"/>
    <lineage>
        <taxon>Bacteria</taxon>
        <taxon>Pseudomonadati</taxon>
        <taxon>Bacteroidota</taxon>
        <taxon>Cytophagia</taxon>
        <taxon>Cytophagales</taxon>
        <taxon>Hymenobacteraceae</taxon>
        <taxon>Hymenobacter</taxon>
    </lineage>
</organism>
<dbReference type="PANTHER" id="PTHR37422">
    <property type="entry name" value="TEICHURONIC ACID BIOSYNTHESIS PROTEIN TUAE"/>
    <property type="match status" value="1"/>
</dbReference>
<feature type="transmembrane region" description="Helical" evidence="5">
    <location>
        <begin position="40"/>
        <end position="59"/>
    </location>
</feature>
<proteinExistence type="predicted"/>
<evidence type="ECO:0000313" key="7">
    <source>
        <dbReference type="EMBL" id="GAA4504501.1"/>
    </source>
</evidence>
<accession>A0ABP8QKE9</accession>
<keyword evidence="4 5" id="KW-0472">Membrane</keyword>
<sequence>MRHLLLRLRPADASQQLFVGFVALLLLGGVLAARQQQPALLLPALAVPALVLALTRWQWLYYGLFLTLPFSHEFGLTGGLRMDVPSEPLLLSLLVCVPLALLLGPGGVRQLAPHEWRHPLLVLPLLLLAWAALDTYFSVDKIKSIKYLLAKCWYLIPLLLGSLLVLRRPADFWRLAACYVSGAVLSLAWVLPRQASVHFSLAKINWPIQPFYTNHVIYATTLALLLPLAGGLAAQAPTRARRRLWLGTSLLLLFGLIMSYTRASWLSLPVAGLVYWVMRLRLTRLLLLGVAVAVAGATAYFVHNENFMRFRPDYEKTIWHGDNLAAHLQSTYKLRDVSGMERVYRWVAAARMIADKPLTGSGPSTFNPTYKRYTVSGFRTYVSANHEGSTVHNYFLMQLAEQGIPAFLLFCSLVATALLTAERLYHATRPYPELHRVVLAASLSFIIILTHLLLNELVETDKIGSIFFVSLAVLIRSGTWLEEKVPKGSGPAC</sequence>
<feature type="transmembrane region" description="Helical" evidence="5">
    <location>
        <begin position="211"/>
        <end position="232"/>
    </location>
</feature>
<dbReference type="Proteomes" id="UP001501243">
    <property type="component" value="Unassembled WGS sequence"/>
</dbReference>
<feature type="transmembrane region" description="Helical" evidence="5">
    <location>
        <begin position="15"/>
        <end position="33"/>
    </location>
</feature>
<dbReference type="EMBL" id="BAABGQ010000008">
    <property type="protein sequence ID" value="GAA4504501.1"/>
    <property type="molecule type" value="Genomic_DNA"/>
</dbReference>
<evidence type="ECO:0000256" key="4">
    <source>
        <dbReference type="ARBA" id="ARBA00023136"/>
    </source>
</evidence>
<comment type="caution">
    <text evidence="7">The sequence shown here is derived from an EMBL/GenBank/DDBJ whole genome shotgun (WGS) entry which is preliminary data.</text>
</comment>
<keyword evidence="8" id="KW-1185">Reference proteome</keyword>
<dbReference type="PANTHER" id="PTHR37422:SF13">
    <property type="entry name" value="LIPOPOLYSACCHARIDE BIOSYNTHESIS PROTEIN PA4999-RELATED"/>
    <property type="match status" value="1"/>
</dbReference>
<dbReference type="RefSeq" id="WP_208133145.1">
    <property type="nucleotide sequence ID" value="NZ_BAABGQ010000008.1"/>
</dbReference>
<dbReference type="InterPro" id="IPR051533">
    <property type="entry name" value="WaaL-like"/>
</dbReference>
<evidence type="ECO:0000313" key="8">
    <source>
        <dbReference type="Proteomes" id="UP001501243"/>
    </source>
</evidence>
<dbReference type="InterPro" id="IPR007016">
    <property type="entry name" value="O-antigen_ligase-rel_domated"/>
</dbReference>
<evidence type="ECO:0000256" key="1">
    <source>
        <dbReference type="ARBA" id="ARBA00004141"/>
    </source>
</evidence>
<evidence type="ECO:0000256" key="3">
    <source>
        <dbReference type="ARBA" id="ARBA00022989"/>
    </source>
</evidence>
<keyword evidence="2 5" id="KW-0812">Transmembrane</keyword>
<dbReference type="Pfam" id="PF04932">
    <property type="entry name" value="Wzy_C"/>
    <property type="match status" value="1"/>
</dbReference>
<feature type="transmembrane region" description="Helical" evidence="5">
    <location>
        <begin position="120"/>
        <end position="139"/>
    </location>
</feature>
<feature type="transmembrane region" description="Helical" evidence="5">
    <location>
        <begin position="463"/>
        <end position="481"/>
    </location>
</feature>
<name>A0ABP8QKE9_9BACT</name>
<feature type="transmembrane region" description="Helical" evidence="5">
    <location>
        <begin position="437"/>
        <end position="454"/>
    </location>
</feature>
<feature type="transmembrane region" description="Helical" evidence="5">
    <location>
        <begin position="172"/>
        <end position="191"/>
    </location>
</feature>
<gene>
    <name evidence="7" type="ORF">GCM10023172_30780</name>
</gene>
<feature type="transmembrane region" description="Helical" evidence="5">
    <location>
        <begin position="244"/>
        <end position="265"/>
    </location>
</feature>
<protein>
    <recommendedName>
        <fullName evidence="6">O-antigen ligase-related domain-containing protein</fullName>
    </recommendedName>
</protein>
<evidence type="ECO:0000259" key="6">
    <source>
        <dbReference type="Pfam" id="PF04932"/>
    </source>
</evidence>
<evidence type="ECO:0000256" key="5">
    <source>
        <dbReference type="SAM" id="Phobius"/>
    </source>
</evidence>